<dbReference type="RefSeq" id="XP_007838221.1">
    <property type="nucleotide sequence ID" value="XM_007840030.1"/>
</dbReference>
<dbReference type="Pfam" id="PF13358">
    <property type="entry name" value="DDE_3"/>
    <property type="match status" value="1"/>
</dbReference>
<feature type="domain" description="Tc1-like transposase DDE" evidence="1">
    <location>
        <begin position="35"/>
        <end position="101"/>
    </location>
</feature>
<organism evidence="2 3">
    <name type="scientific">Pestalotiopsis fici (strain W106-1 / CGMCC3.15140)</name>
    <dbReference type="NCBI Taxonomy" id="1229662"/>
    <lineage>
        <taxon>Eukaryota</taxon>
        <taxon>Fungi</taxon>
        <taxon>Dikarya</taxon>
        <taxon>Ascomycota</taxon>
        <taxon>Pezizomycotina</taxon>
        <taxon>Sordariomycetes</taxon>
        <taxon>Xylariomycetidae</taxon>
        <taxon>Amphisphaeriales</taxon>
        <taxon>Sporocadaceae</taxon>
        <taxon>Pestalotiopsis</taxon>
    </lineage>
</organism>
<dbReference type="EMBL" id="KI912116">
    <property type="protein sequence ID" value="ETS77575.1"/>
    <property type="molecule type" value="Genomic_DNA"/>
</dbReference>
<proteinExistence type="predicted"/>
<dbReference type="InterPro" id="IPR036397">
    <property type="entry name" value="RNaseH_sf"/>
</dbReference>
<reference evidence="3" key="1">
    <citation type="journal article" date="2015" name="BMC Genomics">
        <title>Genomic and transcriptomic analysis of the endophytic fungus Pestalotiopsis fici reveals its lifestyle and high potential for synthesis of natural products.</title>
        <authorList>
            <person name="Wang X."/>
            <person name="Zhang X."/>
            <person name="Liu L."/>
            <person name="Xiang M."/>
            <person name="Wang W."/>
            <person name="Sun X."/>
            <person name="Che Y."/>
            <person name="Guo L."/>
            <person name="Liu G."/>
            <person name="Guo L."/>
            <person name="Wang C."/>
            <person name="Yin W.B."/>
            <person name="Stadler M."/>
            <person name="Zhang X."/>
            <person name="Liu X."/>
        </authorList>
    </citation>
    <scope>NUCLEOTIDE SEQUENCE [LARGE SCALE GENOMIC DNA]</scope>
    <source>
        <strain evidence="3">W106-1 / CGMCC3.15140</strain>
    </source>
</reference>
<gene>
    <name evidence="2" type="ORF">PFICI_11449</name>
</gene>
<dbReference type="InParanoid" id="W3WUQ7"/>
<keyword evidence="3" id="KW-1185">Reference proteome</keyword>
<evidence type="ECO:0000313" key="2">
    <source>
        <dbReference type="EMBL" id="ETS77575.1"/>
    </source>
</evidence>
<evidence type="ECO:0000259" key="1">
    <source>
        <dbReference type="Pfam" id="PF13358"/>
    </source>
</evidence>
<sequence length="159" mass="18263">MFWAGILYGNRTALVAVPGDPESKKGGASARVYKSILEEHLPTIMDASTVFMHDNAPIHTAHSIVDWLEEMAFTVLDWPPYSPDLNPIENLWFCLKERICKKDPELSTLSANFESKERLITVAEDIWEDIEQDLINRVILSMPRRINAIINARGWYTRY</sequence>
<dbReference type="Proteomes" id="UP000030651">
    <property type="component" value="Unassembled WGS sequence"/>
</dbReference>
<dbReference type="eggNOG" id="ENOG502SCE0">
    <property type="taxonomic scope" value="Eukaryota"/>
</dbReference>
<accession>W3WUQ7</accession>
<dbReference type="GeneID" id="19276462"/>
<dbReference type="GO" id="GO:0003676">
    <property type="term" value="F:nucleic acid binding"/>
    <property type="evidence" value="ECO:0007669"/>
    <property type="project" value="InterPro"/>
</dbReference>
<name>W3WUQ7_PESFW</name>
<dbReference type="OMA" id="QASEHYT"/>
<dbReference type="Gene3D" id="3.30.420.10">
    <property type="entry name" value="Ribonuclease H-like superfamily/Ribonuclease H"/>
    <property type="match status" value="1"/>
</dbReference>
<protein>
    <recommendedName>
        <fullName evidence="1">Tc1-like transposase DDE domain-containing protein</fullName>
    </recommendedName>
</protein>
<dbReference type="KEGG" id="pfy:PFICI_11449"/>
<dbReference type="AlphaFoldDB" id="W3WUQ7"/>
<dbReference type="InterPro" id="IPR038717">
    <property type="entry name" value="Tc1-like_DDE_dom"/>
</dbReference>
<dbReference type="HOGENOM" id="CLU_033666_12_2_1"/>
<evidence type="ECO:0000313" key="3">
    <source>
        <dbReference type="Proteomes" id="UP000030651"/>
    </source>
</evidence>
<dbReference type="OrthoDB" id="4611861at2759"/>